<dbReference type="PANTHER" id="PTHR30337">
    <property type="entry name" value="COMPONENT OF ATP-DEPENDENT DSDNA EXONUCLEASE"/>
    <property type="match status" value="1"/>
</dbReference>
<reference evidence="1" key="1">
    <citation type="journal article" date="2015" name="Nature">
        <title>Complex archaea that bridge the gap between prokaryotes and eukaryotes.</title>
        <authorList>
            <person name="Spang A."/>
            <person name="Saw J.H."/>
            <person name="Jorgensen S.L."/>
            <person name="Zaremba-Niedzwiedzka K."/>
            <person name="Martijn J."/>
            <person name="Lind A.E."/>
            <person name="van Eijk R."/>
            <person name="Schleper C."/>
            <person name="Guy L."/>
            <person name="Ettema T.J."/>
        </authorList>
    </citation>
    <scope>NUCLEOTIDE SEQUENCE</scope>
</reference>
<comment type="caution">
    <text evidence="1">The sequence shown here is derived from an EMBL/GenBank/DDBJ whole genome shotgun (WGS) entry which is preliminary data.</text>
</comment>
<organism evidence="1">
    <name type="scientific">marine sediment metagenome</name>
    <dbReference type="NCBI Taxonomy" id="412755"/>
    <lineage>
        <taxon>unclassified sequences</taxon>
        <taxon>metagenomes</taxon>
        <taxon>ecological metagenomes</taxon>
    </lineage>
</organism>
<sequence length="302" mass="33360">MERLAPIPAFIAPGNHDPYVPESLYRQIEWPPNVTIFREPAFRPVPLSDELTLWGAGHNGPAMRDNLLKGFHVSGPGRHLLLFHGSDTHAVPEGKPTHAPFQPTDVGVTGAHFALLGHYHQARLSPLDDPTFAYPGTPEPLGFDEEGDHFVLLVRVSQDAISPQLLPFNRVNYRTFHSDVSSILTSDEIRAAIESSASSEEGAAAPLIARIILQGQLQPEVDLDLDALLNACAERFAFLDIVDSTYEAYDYDELAEESTTKGTFVRLIRRKMEALSGPDLESAETALVYGLDAFDKREVRPR</sequence>
<dbReference type="PANTHER" id="PTHR30337:SF7">
    <property type="entry name" value="PHOSPHOESTERASE"/>
    <property type="match status" value="1"/>
</dbReference>
<evidence type="ECO:0000313" key="1">
    <source>
        <dbReference type="EMBL" id="KKL25478.1"/>
    </source>
</evidence>
<gene>
    <name evidence="1" type="ORF">LCGC14_2404890</name>
</gene>
<name>A0A0F9ENN2_9ZZZZ</name>
<dbReference type="EMBL" id="LAZR01036200">
    <property type="protein sequence ID" value="KKL25478.1"/>
    <property type="molecule type" value="Genomic_DNA"/>
</dbReference>
<dbReference type="SUPFAM" id="SSF56300">
    <property type="entry name" value="Metallo-dependent phosphatases"/>
    <property type="match status" value="1"/>
</dbReference>
<evidence type="ECO:0008006" key="2">
    <source>
        <dbReference type="Google" id="ProtNLM"/>
    </source>
</evidence>
<proteinExistence type="predicted"/>
<dbReference type="AlphaFoldDB" id="A0A0F9ENN2"/>
<dbReference type="Gene3D" id="3.60.21.10">
    <property type="match status" value="1"/>
</dbReference>
<dbReference type="InterPro" id="IPR029052">
    <property type="entry name" value="Metallo-depent_PP-like"/>
</dbReference>
<dbReference type="InterPro" id="IPR050535">
    <property type="entry name" value="DNA_Repair-Maintenance_Comp"/>
</dbReference>
<accession>A0A0F9ENN2</accession>
<protein>
    <recommendedName>
        <fullName evidence="2">Calcineurin-like phosphoesterase domain-containing protein</fullName>
    </recommendedName>
</protein>